<evidence type="ECO:0000313" key="1">
    <source>
        <dbReference type="EMBL" id="MFC0544133.1"/>
    </source>
</evidence>
<dbReference type="Proteomes" id="UP001589810">
    <property type="component" value="Unassembled WGS sequence"/>
</dbReference>
<gene>
    <name evidence="1" type="ORF">ACFFH7_21695</name>
</gene>
<reference evidence="1 2" key="1">
    <citation type="submission" date="2024-09" db="EMBL/GenBank/DDBJ databases">
        <authorList>
            <person name="Sun Q."/>
            <person name="Mori K."/>
        </authorList>
    </citation>
    <scope>NUCLEOTIDE SEQUENCE [LARGE SCALE GENOMIC DNA]</scope>
    <source>
        <strain evidence="1 2">TBRC 1432</strain>
    </source>
</reference>
<protein>
    <submittedName>
        <fullName evidence="1">Uncharacterized protein</fullName>
    </submittedName>
</protein>
<accession>A0ABV6MUX5</accession>
<proteinExistence type="predicted"/>
<dbReference type="EMBL" id="JBHLUD010000007">
    <property type="protein sequence ID" value="MFC0544133.1"/>
    <property type="molecule type" value="Genomic_DNA"/>
</dbReference>
<organism evidence="1 2">
    <name type="scientific">Kutzneria chonburiensis</name>
    <dbReference type="NCBI Taxonomy" id="1483604"/>
    <lineage>
        <taxon>Bacteria</taxon>
        <taxon>Bacillati</taxon>
        <taxon>Actinomycetota</taxon>
        <taxon>Actinomycetes</taxon>
        <taxon>Pseudonocardiales</taxon>
        <taxon>Pseudonocardiaceae</taxon>
        <taxon>Kutzneria</taxon>
    </lineage>
</organism>
<name>A0ABV6MUX5_9PSEU</name>
<sequence length="174" mass="18291">MGPVDPQDPDRRQRMVSTAGEALAAAQAGDDGAAISLLTTFVDTSPAGDVDGKELVLMLFRECSEMVAALGSGGATPVKMQVYDADGQEVSIDDADPPVRTAVRTLLAEVHGDQDAAREQIDIALSTAAPSEVAAVVMQALRWTIRLATECTNRDLPVAGWIAEALEVEEPDSD</sequence>
<evidence type="ECO:0000313" key="2">
    <source>
        <dbReference type="Proteomes" id="UP001589810"/>
    </source>
</evidence>
<keyword evidence="2" id="KW-1185">Reference proteome</keyword>
<dbReference type="RefSeq" id="WP_273935618.1">
    <property type="nucleotide sequence ID" value="NZ_CP097263.1"/>
</dbReference>
<comment type="caution">
    <text evidence="1">The sequence shown here is derived from an EMBL/GenBank/DDBJ whole genome shotgun (WGS) entry which is preliminary data.</text>
</comment>